<protein>
    <submittedName>
        <fullName evidence="1">Uncharacterized protein</fullName>
    </submittedName>
</protein>
<evidence type="ECO:0000313" key="1">
    <source>
        <dbReference type="EMBL" id="KAJ9059717.1"/>
    </source>
</evidence>
<proteinExistence type="predicted"/>
<sequence>MEGRFNKQVVNRMTLRMQTAIAAFNITRHILEIVNFPDALCRAAGGALLATELGYYSLNIALSANMQLMFLNERLPSAKWEWRYWTVALVLPALASTAALVMGLVEREQSGLCGLTFNRSDLSKFITFGIRPATVIYCFTIPIYILTKLHFQRDAFVKLKHYLSRKADIQAQEFKGKLSRVIYRR</sequence>
<keyword evidence="2" id="KW-1185">Reference proteome</keyword>
<reference evidence="1" key="1">
    <citation type="submission" date="2022-04" db="EMBL/GenBank/DDBJ databases">
        <title>Genome of the entomopathogenic fungus Entomophthora muscae.</title>
        <authorList>
            <person name="Elya C."/>
            <person name="Lovett B.R."/>
            <person name="Lee E."/>
            <person name="Macias A.M."/>
            <person name="Hajek A.E."/>
            <person name="De Bivort B.L."/>
            <person name="Kasson M.T."/>
            <person name="De Fine Licht H.H."/>
            <person name="Stajich J.E."/>
        </authorList>
    </citation>
    <scope>NUCLEOTIDE SEQUENCE</scope>
    <source>
        <strain evidence="1">Berkeley</strain>
    </source>
</reference>
<evidence type="ECO:0000313" key="2">
    <source>
        <dbReference type="Proteomes" id="UP001165960"/>
    </source>
</evidence>
<dbReference type="EMBL" id="QTSX02005474">
    <property type="protein sequence ID" value="KAJ9059717.1"/>
    <property type="molecule type" value="Genomic_DNA"/>
</dbReference>
<accession>A0ACC2SC29</accession>
<dbReference type="Proteomes" id="UP001165960">
    <property type="component" value="Unassembled WGS sequence"/>
</dbReference>
<name>A0ACC2SC29_9FUNG</name>
<comment type="caution">
    <text evidence="1">The sequence shown here is derived from an EMBL/GenBank/DDBJ whole genome shotgun (WGS) entry which is preliminary data.</text>
</comment>
<organism evidence="1 2">
    <name type="scientific">Entomophthora muscae</name>
    <dbReference type="NCBI Taxonomy" id="34485"/>
    <lineage>
        <taxon>Eukaryota</taxon>
        <taxon>Fungi</taxon>
        <taxon>Fungi incertae sedis</taxon>
        <taxon>Zoopagomycota</taxon>
        <taxon>Entomophthoromycotina</taxon>
        <taxon>Entomophthoromycetes</taxon>
        <taxon>Entomophthorales</taxon>
        <taxon>Entomophthoraceae</taxon>
        <taxon>Entomophthora</taxon>
    </lineage>
</organism>
<gene>
    <name evidence="1" type="ORF">DSO57_1038578</name>
</gene>